<dbReference type="Proteomes" id="UP000289738">
    <property type="component" value="Chromosome A04"/>
</dbReference>
<dbReference type="AlphaFoldDB" id="A0A445DBC7"/>
<proteinExistence type="predicted"/>
<protein>
    <submittedName>
        <fullName evidence="1">Uncharacterized protein</fullName>
    </submittedName>
</protein>
<evidence type="ECO:0000313" key="2">
    <source>
        <dbReference type="Proteomes" id="UP000289738"/>
    </source>
</evidence>
<reference evidence="1 2" key="1">
    <citation type="submission" date="2019-01" db="EMBL/GenBank/DDBJ databases">
        <title>Sequencing of cultivated peanut Arachis hypogaea provides insights into genome evolution and oil improvement.</title>
        <authorList>
            <person name="Chen X."/>
        </authorList>
    </citation>
    <scope>NUCLEOTIDE SEQUENCE [LARGE SCALE GENOMIC DNA]</scope>
    <source>
        <strain evidence="2">cv. Fuhuasheng</strain>
        <tissue evidence="1">Leaves</tissue>
    </source>
</reference>
<dbReference type="EMBL" id="SDMP01000004">
    <property type="protein sequence ID" value="RYR60473.1"/>
    <property type="molecule type" value="Genomic_DNA"/>
</dbReference>
<sequence>MIPFSSNSKPNPTFQTSHIWSAKYGQHKKGTPLDTPSITEFQPQWLMKQATAGWLNTEFWGAHLIILALLP</sequence>
<name>A0A445DBC7_ARAHY</name>
<keyword evidence="2" id="KW-1185">Reference proteome</keyword>
<gene>
    <name evidence="1" type="ORF">Ahy_A04g017540</name>
</gene>
<accession>A0A445DBC7</accession>
<organism evidence="1 2">
    <name type="scientific">Arachis hypogaea</name>
    <name type="common">Peanut</name>
    <dbReference type="NCBI Taxonomy" id="3818"/>
    <lineage>
        <taxon>Eukaryota</taxon>
        <taxon>Viridiplantae</taxon>
        <taxon>Streptophyta</taxon>
        <taxon>Embryophyta</taxon>
        <taxon>Tracheophyta</taxon>
        <taxon>Spermatophyta</taxon>
        <taxon>Magnoliopsida</taxon>
        <taxon>eudicotyledons</taxon>
        <taxon>Gunneridae</taxon>
        <taxon>Pentapetalae</taxon>
        <taxon>rosids</taxon>
        <taxon>fabids</taxon>
        <taxon>Fabales</taxon>
        <taxon>Fabaceae</taxon>
        <taxon>Papilionoideae</taxon>
        <taxon>50 kb inversion clade</taxon>
        <taxon>dalbergioids sensu lato</taxon>
        <taxon>Dalbergieae</taxon>
        <taxon>Pterocarpus clade</taxon>
        <taxon>Arachis</taxon>
    </lineage>
</organism>
<comment type="caution">
    <text evidence="1">The sequence shown here is derived from an EMBL/GenBank/DDBJ whole genome shotgun (WGS) entry which is preliminary data.</text>
</comment>
<evidence type="ECO:0000313" key="1">
    <source>
        <dbReference type="EMBL" id="RYR60473.1"/>
    </source>
</evidence>